<dbReference type="KEGG" id="shg:Sph21_0267"/>
<keyword evidence="1" id="KW-0732">Signal</keyword>
<organism evidence="2">
    <name type="scientific">Sphingobacterium sp. (strain 21)</name>
    <dbReference type="NCBI Taxonomy" id="743722"/>
    <lineage>
        <taxon>Bacteria</taxon>
        <taxon>Pseudomonadati</taxon>
        <taxon>Bacteroidota</taxon>
        <taxon>Sphingobacteriia</taxon>
        <taxon>Sphingobacteriales</taxon>
        <taxon>Sphingobacteriaceae</taxon>
        <taxon>Sphingobacterium</taxon>
    </lineage>
</organism>
<evidence type="ECO:0000256" key="1">
    <source>
        <dbReference type="SAM" id="SignalP"/>
    </source>
</evidence>
<proteinExistence type="predicted"/>
<sequence>MKKLSLKSKILLAALILGGSAAGATEVVNKITQANQETYNWTHYNQSGNPIGELNDATVQEARDQLGCPGETSTLCADAPNAPVDLFYN</sequence>
<name>F4C138_SPHS2</name>
<dbReference type="HOGENOM" id="CLU_2453074_0_0_10"/>
<feature type="signal peptide" evidence="1">
    <location>
        <begin position="1"/>
        <end position="24"/>
    </location>
</feature>
<feature type="chain" id="PRO_5003307353" evidence="1">
    <location>
        <begin position="25"/>
        <end position="89"/>
    </location>
</feature>
<accession>F4C138</accession>
<dbReference type="PATRIC" id="fig|743722.3.peg.288"/>
<dbReference type="EMBL" id="CP002584">
    <property type="protein sequence ID" value="ADZ76849.1"/>
    <property type="molecule type" value="Genomic_DNA"/>
</dbReference>
<reference evidence="2" key="1">
    <citation type="submission" date="2011-03" db="EMBL/GenBank/DDBJ databases">
        <title>Complete sequence of Sphingobacterium sp. 21.</title>
        <authorList>
            <consortium name="US DOE Joint Genome Institute"/>
            <person name="Lucas S."/>
            <person name="Copeland A."/>
            <person name="Lapidus A."/>
            <person name="Cheng J.-F."/>
            <person name="Goodwin L."/>
            <person name="Pitluck S."/>
            <person name="Davenport K."/>
            <person name="Detter J.C."/>
            <person name="Han C."/>
            <person name="Tapia R."/>
            <person name="Land M."/>
            <person name="Hauser L."/>
            <person name="Kyrpides N."/>
            <person name="Ivanova N."/>
            <person name="Ovchinnikova G."/>
            <person name="Pagani I."/>
            <person name="Siebers A.K."/>
            <person name="Allgaier M."/>
            <person name="Thelen M.P."/>
            <person name="Hugenholtz P."/>
            <person name="Woyke T."/>
        </authorList>
    </citation>
    <scope>NUCLEOTIDE SEQUENCE</scope>
    <source>
        <strain evidence="2">21</strain>
    </source>
</reference>
<dbReference type="OrthoDB" id="9960290at2"/>
<dbReference type="STRING" id="743722.Sph21_0267"/>
<dbReference type="AlphaFoldDB" id="F4C138"/>
<evidence type="ECO:0000313" key="2">
    <source>
        <dbReference type="EMBL" id="ADZ76849.1"/>
    </source>
</evidence>
<protein>
    <submittedName>
        <fullName evidence="2">Uncharacterized protein</fullName>
    </submittedName>
</protein>
<gene>
    <name evidence="2" type="ordered locus">Sph21_0267</name>
</gene>